<dbReference type="GO" id="GO:0003676">
    <property type="term" value="F:nucleic acid binding"/>
    <property type="evidence" value="ECO:0007669"/>
    <property type="project" value="InterPro"/>
</dbReference>
<dbReference type="EMBL" id="GEEE01014413">
    <property type="protein sequence ID" value="JAP48812.1"/>
    <property type="molecule type" value="Transcribed_RNA"/>
</dbReference>
<dbReference type="PANTHER" id="PTHR38681">
    <property type="entry name" value="RETROVIRUS-RELATED POL POLYPROTEIN FROM TRANSPOSON 412-LIKE PROTEIN-RELATED"/>
    <property type="match status" value="1"/>
</dbReference>
<proteinExistence type="predicted"/>
<dbReference type="InterPro" id="IPR012337">
    <property type="entry name" value="RNaseH-like_sf"/>
</dbReference>
<name>A0A0X3PKK7_SCHSO</name>
<evidence type="ECO:0008006" key="2">
    <source>
        <dbReference type="Google" id="ProtNLM"/>
    </source>
</evidence>
<dbReference type="InterPro" id="IPR036397">
    <property type="entry name" value="RNaseH_sf"/>
</dbReference>
<accession>A0A0X3PKK7</accession>
<dbReference type="PANTHER" id="PTHR38681:SF1">
    <property type="entry name" value="RETROVIRUS-RELATED POL POLYPROTEIN FROM TRANSPOSON 412-LIKE PROTEIN"/>
    <property type="match status" value="1"/>
</dbReference>
<protein>
    <recommendedName>
        <fullName evidence="2">Integrase catalytic domain-containing protein</fullName>
    </recommendedName>
</protein>
<reference evidence="1" key="1">
    <citation type="submission" date="2016-01" db="EMBL/GenBank/DDBJ databases">
        <title>Reference transcriptome for the parasite Schistocephalus solidus: insights into the molecular evolution of parasitism.</title>
        <authorList>
            <person name="Hebert F.O."/>
            <person name="Grambauer S."/>
            <person name="Barber I."/>
            <person name="Landry C.R."/>
            <person name="Aubin-Horth N."/>
        </authorList>
    </citation>
    <scope>NUCLEOTIDE SEQUENCE</scope>
</reference>
<dbReference type="AlphaFoldDB" id="A0A0X3PKK7"/>
<organism evidence="1">
    <name type="scientific">Schistocephalus solidus</name>
    <name type="common">Tapeworm</name>
    <dbReference type="NCBI Taxonomy" id="70667"/>
    <lineage>
        <taxon>Eukaryota</taxon>
        <taxon>Metazoa</taxon>
        <taxon>Spiralia</taxon>
        <taxon>Lophotrochozoa</taxon>
        <taxon>Platyhelminthes</taxon>
        <taxon>Cestoda</taxon>
        <taxon>Eucestoda</taxon>
        <taxon>Diphyllobothriidea</taxon>
        <taxon>Diphyllobothriidae</taxon>
        <taxon>Schistocephalus</taxon>
    </lineage>
</organism>
<feature type="non-terminal residue" evidence="1">
    <location>
        <position position="1"/>
    </location>
</feature>
<sequence length="152" mass="16876">LEKVCAAVGQDLTLRYQKPSATSSSILVNNLALYHGKLNNIDSTHIRTTAYHPVANGMIERFHRQLKAGLRTTEDPENWTNHLPLVLLSIHSVAKLDFDCSATELVFSPTFRFRCDDLANLSRCGRGSYQPPALCTAFYADAFPGPAQTLRL</sequence>
<dbReference type="SUPFAM" id="SSF53098">
    <property type="entry name" value="Ribonuclease H-like"/>
    <property type="match status" value="1"/>
</dbReference>
<evidence type="ECO:0000313" key="1">
    <source>
        <dbReference type="EMBL" id="JAP48812.1"/>
    </source>
</evidence>
<gene>
    <name evidence="1" type="ORF">TR117315</name>
</gene>
<dbReference type="Gene3D" id="3.30.420.10">
    <property type="entry name" value="Ribonuclease H-like superfamily/Ribonuclease H"/>
    <property type="match status" value="1"/>
</dbReference>